<dbReference type="OrthoDB" id="10003767at2759"/>
<gene>
    <name evidence="2" type="ORF">EXIGLDRAFT_780691</name>
</gene>
<dbReference type="InterPro" id="IPR011009">
    <property type="entry name" value="Kinase-like_dom_sf"/>
</dbReference>
<organism evidence="2 3">
    <name type="scientific">Exidia glandulosa HHB12029</name>
    <dbReference type="NCBI Taxonomy" id="1314781"/>
    <lineage>
        <taxon>Eukaryota</taxon>
        <taxon>Fungi</taxon>
        <taxon>Dikarya</taxon>
        <taxon>Basidiomycota</taxon>
        <taxon>Agaricomycotina</taxon>
        <taxon>Agaricomycetes</taxon>
        <taxon>Auriculariales</taxon>
        <taxon>Exidiaceae</taxon>
        <taxon>Exidia</taxon>
    </lineage>
</organism>
<dbReference type="PANTHER" id="PTHR21310:SF51">
    <property type="entry name" value="AMINOGLYCOSIDE PHOSPHOTRANSFERASE DOMAIN-CONTAINING PROTEIN"/>
    <property type="match status" value="1"/>
</dbReference>
<dbReference type="SUPFAM" id="SSF56112">
    <property type="entry name" value="Protein kinase-like (PK-like)"/>
    <property type="match status" value="1"/>
</dbReference>
<proteinExistence type="predicted"/>
<dbReference type="Gene3D" id="3.90.1200.10">
    <property type="match status" value="1"/>
</dbReference>
<dbReference type="InterPro" id="IPR051678">
    <property type="entry name" value="AGP_Transferase"/>
</dbReference>
<dbReference type="EMBL" id="KV426461">
    <property type="protein sequence ID" value="KZV80648.1"/>
    <property type="molecule type" value="Genomic_DNA"/>
</dbReference>
<evidence type="ECO:0000259" key="1">
    <source>
        <dbReference type="Pfam" id="PF01636"/>
    </source>
</evidence>
<feature type="domain" description="Aminoglycoside phosphotransferase" evidence="1">
    <location>
        <begin position="3"/>
        <end position="212"/>
    </location>
</feature>
<dbReference type="STRING" id="1314781.A0A165BHC9"/>
<dbReference type="Pfam" id="PF01636">
    <property type="entry name" value="APH"/>
    <property type="match status" value="1"/>
</dbReference>
<reference evidence="2 3" key="1">
    <citation type="journal article" date="2016" name="Mol. Biol. Evol.">
        <title>Comparative Genomics of Early-Diverging Mushroom-Forming Fungi Provides Insights into the Origins of Lignocellulose Decay Capabilities.</title>
        <authorList>
            <person name="Nagy L.G."/>
            <person name="Riley R."/>
            <person name="Tritt A."/>
            <person name="Adam C."/>
            <person name="Daum C."/>
            <person name="Floudas D."/>
            <person name="Sun H."/>
            <person name="Yadav J.S."/>
            <person name="Pangilinan J."/>
            <person name="Larsson K.H."/>
            <person name="Matsuura K."/>
            <person name="Barry K."/>
            <person name="Labutti K."/>
            <person name="Kuo R."/>
            <person name="Ohm R.A."/>
            <person name="Bhattacharya S.S."/>
            <person name="Shirouzu T."/>
            <person name="Yoshinaga Y."/>
            <person name="Martin F.M."/>
            <person name="Grigoriev I.V."/>
            <person name="Hibbett D.S."/>
        </authorList>
    </citation>
    <scope>NUCLEOTIDE SEQUENCE [LARGE SCALE GENOMIC DNA]</scope>
    <source>
        <strain evidence="2 3">HHB12029</strain>
    </source>
</reference>
<dbReference type="AlphaFoldDB" id="A0A165BHC9"/>
<dbReference type="Proteomes" id="UP000077266">
    <property type="component" value="Unassembled WGS sequence"/>
</dbReference>
<evidence type="ECO:0000313" key="2">
    <source>
        <dbReference type="EMBL" id="KZV80648.1"/>
    </source>
</evidence>
<dbReference type="PANTHER" id="PTHR21310">
    <property type="entry name" value="AMINOGLYCOSIDE PHOSPHOTRANSFERASE-RELATED-RELATED"/>
    <property type="match status" value="1"/>
</dbReference>
<name>A0A165BHC9_EXIGL</name>
<dbReference type="InParanoid" id="A0A165BHC9"/>
<sequence length="286" mass="31965">MLGAANAVYDLRFSDGSAWVIRIPFPHSESSMRRNENGHFFVASNRSIPIPKVHSYALDSNNALGHPYMIMDFAQGTRLIDVCHLARHMVQLSSLEFTDIGQLERDDATGEHFIAAFSSRLKQCPMAKGPDYAIGPFRTQNEFFKALLNSARVDAPPWPELALMEFFTSTLLDPRYNDGPFTLCHPDFDCQNVLIDNTTGEVTAIIDWDGSCALPRQLGALSYPSWLIVDRNPWVYESSKNTNHFDLHEYRTIYVDAIRACGGDALADTTLNSHIASAIYAALSQL</sequence>
<protein>
    <recommendedName>
        <fullName evidence="1">Aminoglycoside phosphotransferase domain-containing protein</fullName>
    </recommendedName>
</protein>
<evidence type="ECO:0000313" key="3">
    <source>
        <dbReference type="Proteomes" id="UP000077266"/>
    </source>
</evidence>
<dbReference type="InterPro" id="IPR002575">
    <property type="entry name" value="Aminoglycoside_PTrfase"/>
</dbReference>
<accession>A0A165BHC9</accession>
<keyword evidence="3" id="KW-1185">Reference proteome</keyword>